<organism evidence="2 3">
    <name type="scientific">Vitis vinifera</name>
    <name type="common">Grape</name>
    <dbReference type="NCBI Taxonomy" id="29760"/>
    <lineage>
        <taxon>Eukaryota</taxon>
        <taxon>Viridiplantae</taxon>
        <taxon>Streptophyta</taxon>
        <taxon>Embryophyta</taxon>
        <taxon>Tracheophyta</taxon>
        <taxon>Spermatophyta</taxon>
        <taxon>Magnoliopsida</taxon>
        <taxon>eudicotyledons</taxon>
        <taxon>Gunneridae</taxon>
        <taxon>Pentapetalae</taxon>
        <taxon>rosids</taxon>
        <taxon>Vitales</taxon>
        <taxon>Vitaceae</taxon>
        <taxon>Viteae</taxon>
        <taxon>Vitis</taxon>
    </lineage>
</organism>
<sequence>MLPCRIRAVFIFYLAVFFSILQHI</sequence>
<dbReference type="AlphaFoldDB" id="D7SHR8"/>
<keyword evidence="1" id="KW-1133">Transmembrane helix</keyword>
<proteinExistence type="predicted"/>
<dbReference type="HOGENOM" id="CLU_3421748_0_0_1"/>
<keyword evidence="1" id="KW-0472">Membrane</keyword>
<dbReference type="EMBL" id="FN594950">
    <property type="protein sequence ID" value="CBI15028.3"/>
    <property type="molecule type" value="Genomic_DNA"/>
</dbReference>
<dbReference type="Proteomes" id="UP000009183">
    <property type="component" value="Chromosome 17"/>
</dbReference>
<keyword evidence="3" id="KW-1185">Reference proteome</keyword>
<accession>D7SHR8</accession>
<dbReference type="PaxDb" id="29760-VIT_17s0000g08430.t01"/>
<gene>
    <name evidence="2" type="ordered locus">VIT_17s0000g08430</name>
</gene>
<keyword evidence="1" id="KW-0812">Transmembrane</keyword>
<evidence type="ECO:0000313" key="3">
    <source>
        <dbReference type="Proteomes" id="UP000009183"/>
    </source>
</evidence>
<evidence type="ECO:0000313" key="2">
    <source>
        <dbReference type="EMBL" id="CBI15028.3"/>
    </source>
</evidence>
<name>D7SHR8_VITVI</name>
<reference evidence="3" key="1">
    <citation type="journal article" date="2007" name="Nature">
        <title>The grapevine genome sequence suggests ancestral hexaploidization in major angiosperm phyla.</title>
        <authorList>
            <consortium name="The French-Italian Public Consortium for Grapevine Genome Characterization."/>
            <person name="Jaillon O."/>
            <person name="Aury J.-M."/>
            <person name="Noel B."/>
            <person name="Policriti A."/>
            <person name="Clepet C."/>
            <person name="Casagrande A."/>
            <person name="Choisne N."/>
            <person name="Aubourg S."/>
            <person name="Vitulo N."/>
            <person name="Jubin C."/>
            <person name="Vezzi A."/>
            <person name="Legeai F."/>
            <person name="Hugueney P."/>
            <person name="Dasilva C."/>
            <person name="Horner D."/>
            <person name="Mica E."/>
            <person name="Jublot D."/>
            <person name="Poulain J."/>
            <person name="Bruyere C."/>
            <person name="Billault A."/>
            <person name="Segurens B."/>
            <person name="Gouyvenoux M."/>
            <person name="Ugarte E."/>
            <person name="Cattonaro F."/>
            <person name="Anthouard V."/>
            <person name="Vico V."/>
            <person name="Del Fabbro C."/>
            <person name="Alaux M."/>
            <person name="Di Gaspero G."/>
            <person name="Dumas V."/>
            <person name="Felice N."/>
            <person name="Paillard S."/>
            <person name="Juman I."/>
            <person name="Moroldo M."/>
            <person name="Scalabrin S."/>
            <person name="Canaguier A."/>
            <person name="Le Clainche I."/>
            <person name="Malacrida G."/>
            <person name="Durand E."/>
            <person name="Pesole G."/>
            <person name="Laucou V."/>
            <person name="Chatelet P."/>
            <person name="Merdinoglu D."/>
            <person name="Delledonne M."/>
            <person name="Pezzotti M."/>
            <person name="Lecharny A."/>
            <person name="Scarpelli C."/>
            <person name="Artiguenave F."/>
            <person name="Pe M.E."/>
            <person name="Valle G."/>
            <person name="Morgante M."/>
            <person name="Caboche M."/>
            <person name="Adam-Blondon A.-F."/>
            <person name="Weissenbach J."/>
            <person name="Quetier F."/>
            <person name="Wincker P."/>
        </authorList>
    </citation>
    <scope>NUCLEOTIDE SEQUENCE [LARGE SCALE GENOMIC DNA]</scope>
    <source>
        <strain evidence="3">cv. Pinot noir / PN40024</strain>
    </source>
</reference>
<protein>
    <submittedName>
        <fullName evidence="2">Uncharacterized protein</fullName>
    </submittedName>
</protein>
<feature type="transmembrane region" description="Helical" evidence="1">
    <location>
        <begin position="6"/>
        <end position="23"/>
    </location>
</feature>
<dbReference type="InParanoid" id="D7SHR8"/>
<evidence type="ECO:0000256" key="1">
    <source>
        <dbReference type="SAM" id="Phobius"/>
    </source>
</evidence>